<accession>A0A7W9S6T6</accession>
<dbReference type="RefSeq" id="WP_183832276.1">
    <property type="nucleotide sequence ID" value="NZ_JACHEU010000004.1"/>
</dbReference>
<dbReference type="Gene3D" id="3.90.226.10">
    <property type="entry name" value="2-enoyl-CoA Hydratase, Chain A, domain 1"/>
    <property type="match status" value="1"/>
</dbReference>
<evidence type="ECO:0000256" key="2">
    <source>
        <dbReference type="ARBA" id="ARBA00023239"/>
    </source>
</evidence>
<sequence>MDSLIRTAREGRVFIVTLDRPRANAINIAMSEQLAEAFTTFRDDDDLSVAIVTGAGDKFFCGGWDMNEAASGVKDNEEHGTGGFAGLQVLLDCNKPLIAALNGLTVGGGWEISLACDLVLATPNTRFWFPEVQRGFIADAGGVQRLPRMLPRRIAMEILLTGRWFEVAEAERWGMINAIVESDELMPRALELAKQIAKGAPLSVQATKEVVRATETMSDRDALTGLNGLALPLHQKMLASSDFLEGPKAFTEGRAPVWTGR</sequence>
<name>A0A7W9S6T6_9HYPH</name>
<evidence type="ECO:0000313" key="5">
    <source>
        <dbReference type="Proteomes" id="UP000533306"/>
    </source>
</evidence>
<evidence type="ECO:0000256" key="3">
    <source>
        <dbReference type="RuleBase" id="RU003707"/>
    </source>
</evidence>
<dbReference type="GO" id="GO:0006635">
    <property type="term" value="P:fatty acid beta-oxidation"/>
    <property type="evidence" value="ECO:0007669"/>
    <property type="project" value="TreeGrafter"/>
</dbReference>
<dbReference type="InterPro" id="IPR018376">
    <property type="entry name" value="Enoyl-CoA_hyd/isom_CS"/>
</dbReference>
<organism evidence="4 5">
    <name type="scientific">Aquamicrobium lusatiense</name>
    <dbReference type="NCBI Taxonomy" id="89772"/>
    <lineage>
        <taxon>Bacteria</taxon>
        <taxon>Pseudomonadati</taxon>
        <taxon>Pseudomonadota</taxon>
        <taxon>Alphaproteobacteria</taxon>
        <taxon>Hyphomicrobiales</taxon>
        <taxon>Phyllobacteriaceae</taxon>
        <taxon>Aquamicrobium</taxon>
    </lineage>
</organism>
<dbReference type="Gene3D" id="1.10.12.10">
    <property type="entry name" value="Lyase 2-enoyl-coa Hydratase, Chain A, domain 2"/>
    <property type="match status" value="1"/>
</dbReference>
<proteinExistence type="inferred from homology"/>
<dbReference type="CDD" id="cd06558">
    <property type="entry name" value="crotonase-like"/>
    <property type="match status" value="1"/>
</dbReference>
<dbReference type="GO" id="GO:0016829">
    <property type="term" value="F:lyase activity"/>
    <property type="evidence" value="ECO:0007669"/>
    <property type="project" value="UniProtKB-KW"/>
</dbReference>
<dbReference type="InterPro" id="IPR001753">
    <property type="entry name" value="Enoyl-CoA_hydra/iso"/>
</dbReference>
<comment type="caution">
    <text evidence="4">The sequence shown here is derived from an EMBL/GenBank/DDBJ whole genome shotgun (WGS) entry which is preliminary data.</text>
</comment>
<gene>
    <name evidence="4" type="ORF">HNR59_003477</name>
</gene>
<dbReference type="EC" id="4.2.1.149" evidence="4"/>
<dbReference type="Proteomes" id="UP000533306">
    <property type="component" value="Unassembled WGS sequence"/>
</dbReference>
<dbReference type="Pfam" id="PF00378">
    <property type="entry name" value="ECH_1"/>
    <property type="match status" value="1"/>
</dbReference>
<protein>
    <submittedName>
        <fullName evidence="4">Crotonobetainyl-CoA hydratase</fullName>
        <ecNumber evidence="4">4.2.1.149</ecNumber>
    </submittedName>
</protein>
<dbReference type="PROSITE" id="PS00166">
    <property type="entry name" value="ENOYL_COA_HYDRATASE"/>
    <property type="match status" value="1"/>
</dbReference>
<evidence type="ECO:0000256" key="1">
    <source>
        <dbReference type="ARBA" id="ARBA00005254"/>
    </source>
</evidence>
<dbReference type="AlphaFoldDB" id="A0A7W9S6T6"/>
<dbReference type="FunFam" id="3.90.226.10:FF:000009">
    <property type="entry name" value="Carnitinyl-CoA dehydratase"/>
    <property type="match status" value="1"/>
</dbReference>
<keyword evidence="2 4" id="KW-0456">Lyase</keyword>
<dbReference type="PANTHER" id="PTHR11941">
    <property type="entry name" value="ENOYL-COA HYDRATASE-RELATED"/>
    <property type="match status" value="1"/>
</dbReference>
<dbReference type="EMBL" id="JACHEU010000004">
    <property type="protein sequence ID" value="MBB6014083.1"/>
    <property type="molecule type" value="Genomic_DNA"/>
</dbReference>
<dbReference type="InterPro" id="IPR029045">
    <property type="entry name" value="ClpP/crotonase-like_dom_sf"/>
</dbReference>
<dbReference type="SUPFAM" id="SSF52096">
    <property type="entry name" value="ClpP/crotonase"/>
    <property type="match status" value="1"/>
</dbReference>
<dbReference type="InterPro" id="IPR014748">
    <property type="entry name" value="Enoyl-CoA_hydra_C"/>
</dbReference>
<comment type="similarity">
    <text evidence="1 3">Belongs to the enoyl-CoA hydratase/isomerase family.</text>
</comment>
<dbReference type="PANTHER" id="PTHR11941:SF54">
    <property type="entry name" value="ENOYL-COA HYDRATASE, MITOCHONDRIAL"/>
    <property type="match status" value="1"/>
</dbReference>
<evidence type="ECO:0000313" key="4">
    <source>
        <dbReference type="EMBL" id="MBB6014083.1"/>
    </source>
</evidence>
<keyword evidence="5" id="KW-1185">Reference proteome</keyword>
<reference evidence="4 5" key="1">
    <citation type="submission" date="2020-08" db="EMBL/GenBank/DDBJ databases">
        <title>Genomic Encyclopedia of Type Strains, Phase IV (KMG-IV): sequencing the most valuable type-strain genomes for metagenomic binning, comparative biology and taxonomic classification.</title>
        <authorList>
            <person name="Goeker M."/>
        </authorList>
    </citation>
    <scope>NUCLEOTIDE SEQUENCE [LARGE SCALE GENOMIC DNA]</scope>
    <source>
        <strain evidence="4 5">DSM 11099</strain>
    </source>
</reference>